<gene>
    <name evidence="3" type="ORF">G443_004152</name>
</gene>
<feature type="region of interest" description="Disordered" evidence="2">
    <location>
        <begin position="1"/>
        <end position="51"/>
    </location>
</feature>
<feature type="compositionally biased region" description="Basic and acidic residues" evidence="2">
    <location>
        <begin position="1"/>
        <end position="12"/>
    </location>
</feature>
<dbReference type="Proteomes" id="UP000791080">
    <property type="component" value="Unassembled WGS sequence"/>
</dbReference>
<accession>A0ABT1JMY7</accession>
<dbReference type="EMBL" id="AUBJ02000001">
    <property type="protein sequence ID" value="MCP2333882.1"/>
    <property type="molecule type" value="Genomic_DNA"/>
</dbReference>
<reference evidence="3 4" key="1">
    <citation type="submission" date="2013-07" db="EMBL/GenBank/DDBJ databases">
        <authorList>
            <consortium name="DOE Joint Genome Institute"/>
            <person name="Reeve W."/>
            <person name="Huntemann M."/>
            <person name="Han J."/>
            <person name="Chen A."/>
            <person name="Kyrpides N."/>
            <person name="Mavromatis K."/>
            <person name="Markowitz V."/>
            <person name="Palaniappan K."/>
            <person name="Ivanova N."/>
            <person name="Schaumberg A."/>
            <person name="Pati A."/>
            <person name="Liolios K."/>
            <person name="Nordberg H.P."/>
            <person name="Cantor M.N."/>
            <person name="Hua S.X."/>
            <person name="Woyke T."/>
        </authorList>
    </citation>
    <scope>NUCLEOTIDE SEQUENCE [LARGE SCALE GENOMIC DNA]</scope>
    <source>
        <strain evidence="3 4">DSM 43889</strain>
    </source>
</reference>
<reference evidence="3 4" key="2">
    <citation type="submission" date="2022-06" db="EMBL/GenBank/DDBJ databases">
        <title>Genomic Encyclopedia of Type Strains, Phase I: the one thousand microbial genomes (KMG-I) project.</title>
        <authorList>
            <person name="Kyrpides N."/>
        </authorList>
    </citation>
    <scope>NUCLEOTIDE SEQUENCE [LARGE SCALE GENOMIC DNA]</scope>
    <source>
        <strain evidence="3 4">DSM 43889</strain>
    </source>
</reference>
<comment type="caution">
    <text evidence="3">The sequence shown here is derived from an EMBL/GenBank/DDBJ whole genome shotgun (WGS) entry which is preliminary data.</text>
</comment>
<evidence type="ECO:0000256" key="2">
    <source>
        <dbReference type="SAM" id="MobiDB-lite"/>
    </source>
</evidence>
<evidence type="ECO:0008006" key="5">
    <source>
        <dbReference type="Google" id="ProtNLM"/>
    </source>
</evidence>
<feature type="compositionally biased region" description="Low complexity" evidence="2">
    <location>
        <begin position="110"/>
        <end position="122"/>
    </location>
</feature>
<evidence type="ECO:0000313" key="3">
    <source>
        <dbReference type="EMBL" id="MCP2333882.1"/>
    </source>
</evidence>
<keyword evidence="1" id="KW-0732">Signal</keyword>
<dbReference type="InterPro" id="IPR029050">
    <property type="entry name" value="Immunoprotect_excell_Ig-like"/>
</dbReference>
<evidence type="ECO:0000313" key="4">
    <source>
        <dbReference type="Proteomes" id="UP000791080"/>
    </source>
</evidence>
<name>A0ABT1JMY7_ACTCY</name>
<organism evidence="3 4">
    <name type="scientific">Actinoalloteichus caeruleus DSM 43889</name>
    <dbReference type="NCBI Taxonomy" id="1120930"/>
    <lineage>
        <taxon>Bacteria</taxon>
        <taxon>Bacillati</taxon>
        <taxon>Actinomycetota</taxon>
        <taxon>Actinomycetes</taxon>
        <taxon>Pseudonocardiales</taxon>
        <taxon>Pseudonocardiaceae</taxon>
        <taxon>Actinoalloteichus</taxon>
        <taxon>Actinoalloteichus cyanogriseus</taxon>
    </lineage>
</organism>
<evidence type="ECO:0000256" key="1">
    <source>
        <dbReference type="ARBA" id="ARBA00022729"/>
    </source>
</evidence>
<proteinExistence type="predicted"/>
<keyword evidence="4" id="KW-1185">Reference proteome</keyword>
<dbReference type="Gene3D" id="2.60.40.1240">
    <property type="match status" value="1"/>
</dbReference>
<feature type="region of interest" description="Disordered" evidence="2">
    <location>
        <begin position="89"/>
        <end position="133"/>
    </location>
</feature>
<protein>
    <recommendedName>
        <fullName evidence="5">DUF4352 domain-containing protein</fullName>
    </recommendedName>
</protein>
<sequence length="253" mass="26931">MARSASAKDLRNRWPPQQICGPEGGRCITQDSELSRFSHGPPEPDSNARRIPILRITQTPAVRKNDTVRTRLTPVISAVAALALLAGCGSSDEDTTPETTAEQTAEEGADQAQEAAAEEPAGNPTWGDTHDFDGLLVTFSEPREHEPSEYLIQEIDGGRVVAFDISVENGKDEVYDGALFHTQATSGGRPTEELFDSGGGLDGTAMGFSSIPSGETVTVSAGWIIPEGSSDLRLEVAPELFSDGDPVFFEGEV</sequence>